<reference evidence="2" key="1">
    <citation type="submission" date="2010-03" db="EMBL/GenBank/DDBJ databases">
        <title>The genome sequence of Ruminococcus sp. 18P13.</title>
        <authorList>
            <consortium name="metaHIT consortium -- http://www.metahit.eu/"/>
            <person name="Pajon A."/>
            <person name="Turner K."/>
            <person name="Parkhill J."/>
            <person name="Bernalier A."/>
        </authorList>
    </citation>
    <scope>NUCLEOTIDE SEQUENCE [LARGE SCALE GENOMIC DNA]</scope>
    <source>
        <strain evidence="2">Type strain: 18P13</strain>
    </source>
</reference>
<proteinExistence type="predicted"/>
<dbReference type="Proteomes" id="UP000007054">
    <property type="component" value="Chromosome"/>
</dbReference>
<organism evidence="2 3">
    <name type="scientific">Ruminococcus champanellensis (strain DSM 18848 / JCM 17042 / KCTC 15320 / 18P13)</name>
    <dbReference type="NCBI Taxonomy" id="213810"/>
    <lineage>
        <taxon>Bacteria</taxon>
        <taxon>Bacillati</taxon>
        <taxon>Bacillota</taxon>
        <taxon>Clostridia</taxon>
        <taxon>Eubacteriales</taxon>
        <taxon>Oscillospiraceae</taxon>
        <taxon>Ruminococcus</taxon>
    </lineage>
</organism>
<dbReference type="EMBL" id="FP929052">
    <property type="protein sequence ID" value="CBL17469.1"/>
    <property type="molecule type" value="Genomic_DNA"/>
</dbReference>
<dbReference type="BioCyc" id="RCHA213810:RUM_RS06540-MONOMER"/>
<keyword evidence="3" id="KW-1185">Reference proteome</keyword>
<dbReference type="HOGENOM" id="CLU_074776_0_0_9"/>
<evidence type="ECO:0000313" key="2">
    <source>
        <dbReference type="EMBL" id="CBL17469.1"/>
    </source>
</evidence>
<dbReference type="InterPro" id="IPR056906">
    <property type="entry name" value="ORF2/G2P_dom"/>
</dbReference>
<evidence type="ECO:0000313" key="3">
    <source>
        <dbReference type="Proteomes" id="UP000007054"/>
    </source>
</evidence>
<dbReference type="Pfam" id="PF23343">
    <property type="entry name" value="REP_ORF2-G2P"/>
    <property type="match status" value="1"/>
</dbReference>
<dbReference type="PATRIC" id="fig|213810.4.peg.1242"/>
<accession>D4LCX4</accession>
<feature type="domain" description="Replication-associated protein ORF2/G2P" evidence="1">
    <location>
        <begin position="107"/>
        <end position="198"/>
    </location>
</feature>
<sequence>MEVFFMNLESRVTVKDSSSFIPDDDAITDVCLSGNVTELHIVEKRFQNLRCIKRINQNEYCDTRTGEVREYRQQAGTCQRNMNHSFEKLRQLINANFIGKINERHVILTYSKQELDFNQVSKDFKKFWKRLIYHYADLEFIRVMEPHQNGAWHIHILIKRKQYRKLVLPVSQIEKLWGHGFVFIKAMKDCDNLGAYFTALVKRVDTADDTKNQTDGDSTGKSERLHFYPPHKRFYGYSRGIIQPVRFTTTYKKAMKYVEKKELVYASAKEVCLEYEDTKEKVAVNRIYRKHYNSRKM</sequence>
<dbReference type="AlphaFoldDB" id="D4LCX4"/>
<protein>
    <submittedName>
        <fullName evidence="2">Geminivirus Rep catalytic domain</fullName>
    </submittedName>
</protein>
<name>D4LCX4_RUMC1</name>
<evidence type="ECO:0000259" key="1">
    <source>
        <dbReference type="Pfam" id="PF23343"/>
    </source>
</evidence>
<dbReference type="KEGG" id="rch:RUM_13470"/>
<gene>
    <name evidence="2" type="ordered locus">RUM_13470</name>
</gene>
<reference evidence="2" key="2">
    <citation type="submission" date="2010-03" db="EMBL/GenBank/DDBJ databases">
        <authorList>
            <person name="Pajon A."/>
        </authorList>
    </citation>
    <scope>NUCLEOTIDE SEQUENCE</scope>
    <source>
        <strain evidence="2">Type strain: 18P13</strain>
    </source>
</reference>